<evidence type="ECO:0000313" key="2">
    <source>
        <dbReference type="Proteomes" id="UP001560573"/>
    </source>
</evidence>
<name>A0ABV3ZHH5_9BACT</name>
<sequence length="88" mass="10018">MTFKPKSEGYKFTKISIDNFIEKYKMSNPKEDLAQLRRNILHIKQLKKDGIKCDCGNSLWVIGSAISGKGCFTCITGETDFSDDYEID</sequence>
<reference evidence="1 2" key="1">
    <citation type="submission" date="2023-07" db="EMBL/GenBank/DDBJ databases">
        <authorList>
            <person name="Lian W.-H."/>
        </authorList>
    </citation>
    <scope>NUCLEOTIDE SEQUENCE [LARGE SCALE GENOMIC DNA]</scope>
    <source>
        <strain evidence="1 2">SYSU DXS3180</strain>
    </source>
</reference>
<gene>
    <name evidence="1" type="ORF">QTN47_17705</name>
</gene>
<dbReference type="RefSeq" id="WP_369330756.1">
    <property type="nucleotide sequence ID" value="NZ_JAULBC010000006.1"/>
</dbReference>
<comment type="caution">
    <text evidence="1">The sequence shown here is derived from an EMBL/GenBank/DDBJ whole genome shotgun (WGS) entry which is preliminary data.</text>
</comment>
<keyword evidence="2" id="KW-1185">Reference proteome</keyword>
<dbReference type="Proteomes" id="UP001560573">
    <property type="component" value="Unassembled WGS sequence"/>
</dbReference>
<protein>
    <submittedName>
        <fullName evidence="1">Uncharacterized protein</fullName>
    </submittedName>
</protein>
<accession>A0ABV3ZHH5</accession>
<proteinExistence type="predicted"/>
<evidence type="ECO:0000313" key="1">
    <source>
        <dbReference type="EMBL" id="MEX6689349.1"/>
    </source>
</evidence>
<dbReference type="EMBL" id="JAULBC010000006">
    <property type="protein sequence ID" value="MEX6689349.1"/>
    <property type="molecule type" value="Genomic_DNA"/>
</dbReference>
<organism evidence="1 2">
    <name type="scientific">Danxiaibacter flavus</name>
    <dbReference type="NCBI Taxonomy" id="3049108"/>
    <lineage>
        <taxon>Bacteria</taxon>
        <taxon>Pseudomonadati</taxon>
        <taxon>Bacteroidota</taxon>
        <taxon>Chitinophagia</taxon>
        <taxon>Chitinophagales</taxon>
        <taxon>Chitinophagaceae</taxon>
        <taxon>Danxiaibacter</taxon>
    </lineage>
</organism>